<keyword evidence="3 5" id="KW-0732">Signal</keyword>
<keyword evidence="8" id="KW-1185">Reference proteome</keyword>
<dbReference type="Gene3D" id="3.40.190.10">
    <property type="entry name" value="Periplasmic binding protein-like II"/>
    <property type="match status" value="2"/>
</dbReference>
<protein>
    <submittedName>
        <fullName evidence="7">Amino acid ABC transporter substrate-binding protein</fullName>
    </submittedName>
</protein>
<dbReference type="PROSITE" id="PS01039">
    <property type="entry name" value="SBP_BACTERIAL_3"/>
    <property type="match status" value="1"/>
</dbReference>
<name>A0A345P7R1_9GAMM</name>
<dbReference type="PANTHER" id="PTHR35936">
    <property type="entry name" value="MEMBRANE-BOUND LYTIC MUREIN TRANSGLYCOSYLASE F"/>
    <property type="match status" value="1"/>
</dbReference>
<feature type="chain" id="PRO_5016599996" evidence="5">
    <location>
        <begin position="23"/>
        <end position="254"/>
    </location>
</feature>
<comment type="similarity">
    <text evidence="2 4">Belongs to the bacterial solute-binding protein 3 family.</text>
</comment>
<reference evidence="7 8" key="1">
    <citation type="submission" date="2018-07" db="EMBL/GenBank/DDBJ databases">
        <title>Genome sequencing of Moraxellaceae gen. HYN0046.</title>
        <authorList>
            <person name="Kim M."/>
            <person name="Yi H."/>
        </authorList>
    </citation>
    <scope>NUCLEOTIDE SEQUENCE [LARGE SCALE GENOMIC DNA]</scope>
    <source>
        <strain evidence="7 8">HYN0046</strain>
    </source>
</reference>
<dbReference type="SMART" id="SM00062">
    <property type="entry name" value="PBPb"/>
    <property type="match status" value="1"/>
</dbReference>
<organism evidence="7 8">
    <name type="scientific">Aquirhabdus parva</name>
    <dbReference type="NCBI Taxonomy" id="2283318"/>
    <lineage>
        <taxon>Bacteria</taxon>
        <taxon>Pseudomonadati</taxon>
        <taxon>Pseudomonadota</taxon>
        <taxon>Gammaproteobacteria</taxon>
        <taxon>Moraxellales</taxon>
        <taxon>Moraxellaceae</taxon>
        <taxon>Aquirhabdus</taxon>
    </lineage>
</organism>
<dbReference type="KEGG" id="mbah:HYN46_10995"/>
<dbReference type="AlphaFoldDB" id="A0A345P7R1"/>
<sequence>MNSLIRFSILCASLVMSVVAEARTIEEVKASGKLIVATETAYPPFTYTQNGVRTGLDVELMEAVAKKMGVKVEWQVLSFDVLLVGLAQNRWDMAVSSIGITPTRAKAVTFANPEYCSGAVIVSKDPQVNSIATLKNKVIAVQTGTTYLPNLRAIPNVKEIKNYPKDADAISALLAGRVDAWVSDRFSAKAAVNSMPQAGLKIGGFVLVEKLAAAVKKDNLSLANAYNKALAEVMADGTYKKISEKYTAEDVRCK</sequence>
<dbReference type="CDD" id="cd13530">
    <property type="entry name" value="PBP2_peptides_like"/>
    <property type="match status" value="1"/>
</dbReference>
<dbReference type="InterPro" id="IPR018313">
    <property type="entry name" value="SBP_3_CS"/>
</dbReference>
<dbReference type="PANTHER" id="PTHR35936:SF19">
    <property type="entry name" value="AMINO-ACID-BINDING PROTEIN YXEM-RELATED"/>
    <property type="match status" value="1"/>
</dbReference>
<dbReference type="GO" id="GO:0030313">
    <property type="term" value="C:cell envelope"/>
    <property type="evidence" value="ECO:0007669"/>
    <property type="project" value="UniProtKB-SubCell"/>
</dbReference>
<dbReference type="OrthoDB" id="9768183at2"/>
<dbReference type="Pfam" id="PF00497">
    <property type="entry name" value="SBP_bac_3"/>
    <property type="match status" value="1"/>
</dbReference>
<evidence type="ECO:0000256" key="4">
    <source>
        <dbReference type="RuleBase" id="RU003744"/>
    </source>
</evidence>
<evidence type="ECO:0000256" key="2">
    <source>
        <dbReference type="ARBA" id="ARBA00010333"/>
    </source>
</evidence>
<feature type="signal peptide" evidence="5">
    <location>
        <begin position="1"/>
        <end position="22"/>
    </location>
</feature>
<accession>A0A345P7R1</accession>
<evidence type="ECO:0000313" key="8">
    <source>
        <dbReference type="Proteomes" id="UP000253940"/>
    </source>
</evidence>
<dbReference type="Proteomes" id="UP000253940">
    <property type="component" value="Chromosome"/>
</dbReference>
<dbReference type="RefSeq" id="WP_114899429.1">
    <property type="nucleotide sequence ID" value="NZ_CP031222.1"/>
</dbReference>
<evidence type="ECO:0000256" key="1">
    <source>
        <dbReference type="ARBA" id="ARBA00004196"/>
    </source>
</evidence>
<evidence type="ECO:0000256" key="3">
    <source>
        <dbReference type="ARBA" id="ARBA00022729"/>
    </source>
</evidence>
<dbReference type="InterPro" id="IPR001638">
    <property type="entry name" value="Solute-binding_3/MltF_N"/>
</dbReference>
<feature type="domain" description="Solute-binding protein family 3/N-terminal" evidence="6">
    <location>
        <begin position="33"/>
        <end position="250"/>
    </location>
</feature>
<comment type="subcellular location">
    <subcellularLocation>
        <location evidence="1">Cell envelope</location>
    </subcellularLocation>
</comment>
<evidence type="ECO:0000259" key="6">
    <source>
        <dbReference type="SMART" id="SM00062"/>
    </source>
</evidence>
<gene>
    <name evidence="7" type="ORF">HYN46_10995</name>
</gene>
<evidence type="ECO:0000313" key="7">
    <source>
        <dbReference type="EMBL" id="AXI03320.1"/>
    </source>
</evidence>
<dbReference type="SUPFAM" id="SSF53850">
    <property type="entry name" value="Periplasmic binding protein-like II"/>
    <property type="match status" value="1"/>
</dbReference>
<proteinExistence type="inferred from homology"/>
<evidence type="ECO:0000256" key="5">
    <source>
        <dbReference type="SAM" id="SignalP"/>
    </source>
</evidence>
<dbReference type="EMBL" id="CP031222">
    <property type="protein sequence ID" value="AXI03320.1"/>
    <property type="molecule type" value="Genomic_DNA"/>
</dbReference>